<dbReference type="Pfam" id="PF26149">
    <property type="entry name" value="YuzK"/>
    <property type="match status" value="1"/>
</dbReference>
<comment type="caution">
    <text evidence="2">The sequence shown here is derived from an EMBL/GenBank/DDBJ whole genome shotgun (WGS) entry which is preliminary data.</text>
</comment>
<organism evidence="2 3">
    <name type="scientific">Alteribacter lacisalsi</name>
    <dbReference type="NCBI Taxonomy" id="2045244"/>
    <lineage>
        <taxon>Bacteria</taxon>
        <taxon>Bacillati</taxon>
        <taxon>Bacillota</taxon>
        <taxon>Bacilli</taxon>
        <taxon>Bacillales</taxon>
        <taxon>Bacillaceae</taxon>
        <taxon>Alteribacter</taxon>
    </lineage>
</organism>
<reference evidence="2 3" key="1">
    <citation type="submission" date="2017-10" db="EMBL/GenBank/DDBJ databases">
        <title>Bacillus sp. nov., a halophilic bacterium isolated from a Yangshapao Lake.</title>
        <authorList>
            <person name="Wang H."/>
        </authorList>
    </citation>
    <scope>NUCLEOTIDE SEQUENCE [LARGE SCALE GENOMIC DNA]</scope>
    <source>
        <strain evidence="2 3">YSP-3</strain>
    </source>
</reference>
<dbReference type="InterPro" id="IPR058676">
    <property type="entry name" value="YuzK"/>
</dbReference>
<feature type="compositionally biased region" description="Basic and acidic residues" evidence="1">
    <location>
        <begin position="33"/>
        <end position="43"/>
    </location>
</feature>
<evidence type="ECO:0000313" key="2">
    <source>
        <dbReference type="EMBL" id="PYZ95524.1"/>
    </source>
</evidence>
<keyword evidence="3" id="KW-1185">Reference proteome</keyword>
<dbReference type="EMBL" id="PDOF01000004">
    <property type="protein sequence ID" value="PYZ95524.1"/>
    <property type="molecule type" value="Genomic_DNA"/>
</dbReference>
<feature type="compositionally biased region" description="Basic and acidic residues" evidence="1">
    <location>
        <begin position="53"/>
        <end position="66"/>
    </location>
</feature>
<dbReference type="AlphaFoldDB" id="A0A2W0H157"/>
<evidence type="ECO:0000313" key="3">
    <source>
        <dbReference type="Proteomes" id="UP000248066"/>
    </source>
</evidence>
<evidence type="ECO:0000256" key="1">
    <source>
        <dbReference type="SAM" id="MobiDB-lite"/>
    </source>
</evidence>
<sequence length="66" mass="7801">MTGKEDDLKVTENLEKGLRQNHGIGHESLNSSLEKKIEVERRREKSHKQSQQIEREISNDLHHNRE</sequence>
<dbReference type="RefSeq" id="WP_110521650.1">
    <property type="nucleotide sequence ID" value="NZ_PDOF01000004.1"/>
</dbReference>
<name>A0A2W0H157_9BACI</name>
<accession>A0A2W0H157</accession>
<feature type="region of interest" description="Disordered" evidence="1">
    <location>
        <begin position="15"/>
        <end position="66"/>
    </location>
</feature>
<dbReference type="OrthoDB" id="2454002at2"/>
<dbReference type="Proteomes" id="UP000248066">
    <property type="component" value="Unassembled WGS sequence"/>
</dbReference>
<gene>
    <name evidence="2" type="ORF">CR205_18510</name>
</gene>
<proteinExistence type="predicted"/>
<protein>
    <submittedName>
        <fullName evidence="2">Uncharacterized protein</fullName>
    </submittedName>
</protein>